<sequence>MSLVGGALAQISSSCKAIDFDTTTDVLSADCVPRNQSGYISSHLNLNDCFGYDGAKITPTHHGDFGASCTGCDLYIAPDPFYGGPIYWMNCTCAGQSAEVAVPIEDAYAHQYVVNSDGHLTC</sequence>
<dbReference type="Gene3D" id="2.30.60.10">
    <property type="entry name" value="Cyanovirin-N"/>
    <property type="match status" value="1"/>
</dbReference>
<dbReference type="InterPro" id="IPR011058">
    <property type="entry name" value="Cyanovirin-N"/>
</dbReference>
<dbReference type="RefSeq" id="XP_056053384.1">
    <property type="nucleotide sequence ID" value="XM_056196212.1"/>
</dbReference>
<reference evidence="2" key="1">
    <citation type="journal article" date="2023" name="Access Microbiol">
        <title>De-novo genome assembly for Akanthomyces muscarius, a biocontrol agent of insect agricultural pests.</title>
        <authorList>
            <person name="Erdos Z."/>
            <person name="Studholme D.J."/>
            <person name="Raymond B."/>
            <person name="Sharma M."/>
        </authorList>
    </citation>
    <scope>NUCLEOTIDE SEQUENCE</scope>
    <source>
        <strain evidence="2">Ve6</strain>
    </source>
</reference>
<name>A0A9W8UM26_AKAMU</name>
<dbReference type="KEGG" id="amus:LMH87_009249"/>
<protein>
    <recommendedName>
        <fullName evidence="1">Cyanovirin-N domain-containing protein</fullName>
    </recommendedName>
</protein>
<proteinExistence type="predicted"/>
<dbReference type="Proteomes" id="UP001144673">
    <property type="component" value="Chromosome 5"/>
</dbReference>
<gene>
    <name evidence="2" type="ORF">LMH87_009249</name>
</gene>
<organism evidence="2 3">
    <name type="scientific">Akanthomyces muscarius</name>
    <name type="common">Entomopathogenic fungus</name>
    <name type="synonym">Lecanicillium muscarium</name>
    <dbReference type="NCBI Taxonomy" id="2231603"/>
    <lineage>
        <taxon>Eukaryota</taxon>
        <taxon>Fungi</taxon>
        <taxon>Dikarya</taxon>
        <taxon>Ascomycota</taxon>
        <taxon>Pezizomycotina</taxon>
        <taxon>Sordariomycetes</taxon>
        <taxon>Hypocreomycetidae</taxon>
        <taxon>Hypocreales</taxon>
        <taxon>Cordycipitaceae</taxon>
        <taxon>Akanthomyces</taxon>
    </lineage>
</organism>
<dbReference type="SUPFAM" id="SSF51322">
    <property type="entry name" value="Cyanovirin-N"/>
    <property type="match status" value="1"/>
</dbReference>
<dbReference type="GeneID" id="80896408"/>
<evidence type="ECO:0000259" key="1">
    <source>
        <dbReference type="SMART" id="SM01111"/>
    </source>
</evidence>
<comment type="caution">
    <text evidence="2">The sequence shown here is derived from an EMBL/GenBank/DDBJ whole genome shotgun (WGS) entry which is preliminary data.</text>
</comment>
<dbReference type="SMART" id="SM01111">
    <property type="entry name" value="CVNH"/>
    <property type="match status" value="1"/>
</dbReference>
<accession>A0A9W8UM26</accession>
<evidence type="ECO:0000313" key="2">
    <source>
        <dbReference type="EMBL" id="KAJ4152726.1"/>
    </source>
</evidence>
<dbReference type="Pfam" id="PF08881">
    <property type="entry name" value="CVNH"/>
    <property type="match status" value="1"/>
</dbReference>
<dbReference type="InterPro" id="IPR036673">
    <property type="entry name" value="Cyanovirin-N_sf"/>
</dbReference>
<feature type="domain" description="Cyanovirin-N" evidence="1">
    <location>
        <begin position="12"/>
        <end position="122"/>
    </location>
</feature>
<dbReference type="EMBL" id="JAJHUN010000008">
    <property type="protein sequence ID" value="KAJ4152726.1"/>
    <property type="molecule type" value="Genomic_DNA"/>
</dbReference>
<evidence type="ECO:0000313" key="3">
    <source>
        <dbReference type="Proteomes" id="UP001144673"/>
    </source>
</evidence>
<keyword evidence="3" id="KW-1185">Reference proteome</keyword>
<dbReference type="AlphaFoldDB" id="A0A9W8UM26"/>